<keyword evidence="2" id="KW-1185">Reference proteome</keyword>
<sequence length="136" mass="14657">MAKVLSPWICTKKLSSPSRWNGVVEFGEDTNRKPSICEKPASARLLKPRARATDSRVSSSNARYSGDFSMRLSTIHAPAVSMRLTTSTGSRLTDCTLSGSWLILAAPELYSIRSRGRSEASLAMRGSVSSGCPASM</sequence>
<organism evidence="1 2">
    <name type="scientific">Afipia felis</name>
    <name type="common">Cat scratch disease bacillus</name>
    <dbReference type="NCBI Taxonomy" id="1035"/>
    <lineage>
        <taxon>Bacteria</taxon>
        <taxon>Pseudomonadati</taxon>
        <taxon>Pseudomonadota</taxon>
        <taxon>Alphaproteobacteria</taxon>
        <taxon>Hyphomicrobiales</taxon>
        <taxon>Nitrobacteraceae</taxon>
        <taxon>Afipia</taxon>
    </lineage>
</organism>
<comment type="caution">
    <text evidence="1">The sequence shown here is derived from an EMBL/GenBank/DDBJ whole genome shotgun (WGS) entry which is preliminary data.</text>
</comment>
<gene>
    <name evidence="1" type="ORF">BN961_00842</name>
</gene>
<proteinExistence type="predicted"/>
<dbReference type="EMBL" id="CCAZ020000001">
    <property type="protein sequence ID" value="CEG07452.1"/>
    <property type="molecule type" value="Genomic_DNA"/>
</dbReference>
<accession>A0A090MME8</accession>
<dbReference type="AlphaFoldDB" id="A0A090MME8"/>
<name>A0A090MME8_AFIFE</name>
<evidence type="ECO:0000313" key="1">
    <source>
        <dbReference type="EMBL" id="CEG07452.1"/>
    </source>
</evidence>
<reference evidence="1 2" key="1">
    <citation type="journal article" date="2014" name="Genome Announc.">
        <title>Genome Sequence of Afipia felis Strain 76713, Isolated in Hospital Water Using an Amoeba Co-Culture Procedure.</title>
        <authorList>
            <person name="Benamar S."/>
            <person name="La Scola B."/>
            <person name="Croce O."/>
        </authorList>
    </citation>
    <scope>NUCLEOTIDE SEQUENCE [LARGE SCALE GENOMIC DNA]</scope>
    <source>
        <strain evidence="1 2">76713</strain>
    </source>
</reference>
<evidence type="ECO:0000313" key="2">
    <source>
        <dbReference type="Proteomes" id="UP000035762"/>
    </source>
</evidence>
<dbReference type="Proteomes" id="UP000035762">
    <property type="component" value="Unassembled WGS sequence"/>
</dbReference>
<protein>
    <submittedName>
        <fullName evidence="1">Uncharacterized protein</fullName>
    </submittedName>
</protein>